<dbReference type="Pfam" id="PF25198">
    <property type="entry name" value="Spore_GerAC_N"/>
    <property type="match status" value="1"/>
</dbReference>
<evidence type="ECO:0000256" key="2">
    <source>
        <dbReference type="ARBA" id="ARBA00007886"/>
    </source>
</evidence>
<dbReference type="AlphaFoldDB" id="A0A220MFG9"/>
<dbReference type="Pfam" id="PF05504">
    <property type="entry name" value="Spore_GerAC"/>
    <property type="match status" value="1"/>
</dbReference>
<keyword evidence="7" id="KW-0449">Lipoprotein</keyword>
<dbReference type="InterPro" id="IPR038501">
    <property type="entry name" value="Spore_GerAC_C_sf"/>
</dbReference>
<evidence type="ECO:0000313" key="11">
    <source>
        <dbReference type="Proteomes" id="UP000197781"/>
    </source>
</evidence>
<dbReference type="NCBIfam" id="TIGR02887">
    <property type="entry name" value="spore_ger_x_C"/>
    <property type="match status" value="1"/>
</dbReference>
<dbReference type="EMBL" id="CP018145">
    <property type="protein sequence ID" value="ASJ53796.1"/>
    <property type="molecule type" value="Genomic_DNA"/>
</dbReference>
<dbReference type="InterPro" id="IPR008844">
    <property type="entry name" value="Spore_GerAC-like"/>
</dbReference>
<evidence type="ECO:0000313" key="10">
    <source>
        <dbReference type="EMBL" id="ASJ53796.1"/>
    </source>
</evidence>
<keyword evidence="5" id="KW-0472">Membrane</keyword>
<keyword evidence="3" id="KW-0309">Germination</keyword>
<dbReference type="GO" id="GO:0009847">
    <property type="term" value="P:spore germination"/>
    <property type="evidence" value="ECO:0007669"/>
    <property type="project" value="InterPro"/>
</dbReference>
<reference evidence="10 11" key="1">
    <citation type="submission" date="2016-11" db="EMBL/GenBank/DDBJ databases">
        <authorList>
            <person name="Jaros S."/>
            <person name="Januszkiewicz K."/>
            <person name="Wedrychowicz H."/>
        </authorList>
    </citation>
    <scope>NUCLEOTIDE SEQUENCE [LARGE SCALE GENOMIC DNA]</scope>
    <source>
        <strain evidence="10 11">NF2</strain>
    </source>
</reference>
<gene>
    <name evidence="10" type="ORF">BP422_09665</name>
</gene>
<evidence type="ECO:0000256" key="3">
    <source>
        <dbReference type="ARBA" id="ARBA00022544"/>
    </source>
</evidence>
<dbReference type="PANTHER" id="PTHR35789:SF1">
    <property type="entry name" value="SPORE GERMINATION PROTEIN B3"/>
    <property type="match status" value="1"/>
</dbReference>
<sequence>MKQLPNRIAVLIAVLVVLSQLMLAGCWSRREIEDLNIAVGMALDQAEGSKAEQKGKADGGNYPKENRYTSTYQVIPSLAQGKGQSGGGSTAQPKPYLNISETGSSIIQAVREVSLRTDRPLFGQHLKVIVVGESVASSSSLLESLDFILREQEIRPSVLVFISKGRARNTLELRDKTEIPAFRLHGIARNQYRSNRILPPVSLTALSGKLHSDNSFLLQSLVSEGGGVKFSGAGIIEGKTDKLIGFLNEQEVEGVTWISGKAKGGLVETFHEKTGRLIMYEMISMKSKIEPVVAGNRISFHVNIESTGRIAETSAEKEDAFKNAFLKRAEQATQKKVEQLVKQALDKMQKQSKVDVAGFGDELRIRYPQVWDNVKNDWDRTFSNVPITYNVKITVKEYGTKGVKKQ</sequence>
<dbReference type="Gene3D" id="3.30.300.210">
    <property type="entry name" value="Nutrient germinant receptor protein C, domain 3"/>
    <property type="match status" value="1"/>
</dbReference>
<evidence type="ECO:0000256" key="4">
    <source>
        <dbReference type="ARBA" id="ARBA00022729"/>
    </source>
</evidence>
<protein>
    <submittedName>
        <fullName evidence="10">Spore gernimation protein GerC</fullName>
    </submittedName>
</protein>
<evidence type="ECO:0000259" key="9">
    <source>
        <dbReference type="Pfam" id="PF25198"/>
    </source>
</evidence>
<organism evidence="10 11">
    <name type="scientific">Brevibacillus formosus</name>
    <dbReference type="NCBI Taxonomy" id="54913"/>
    <lineage>
        <taxon>Bacteria</taxon>
        <taxon>Bacillati</taxon>
        <taxon>Bacillota</taxon>
        <taxon>Bacilli</taxon>
        <taxon>Bacillales</taxon>
        <taxon>Paenibacillaceae</taxon>
        <taxon>Brevibacillus</taxon>
    </lineage>
</organism>
<evidence type="ECO:0000256" key="6">
    <source>
        <dbReference type="ARBA" id="ARBA00023139"/>
    </source>
</evidence>
<evidence type="ECO:0000256" key="1">
    <source>
        <dbReference type="ARBA" id="ARBA00004635"/>
    </source>
</evidence>
<dbReference type="InterPro" id="IPR057336">
    <property type="entry name" value="GerAC_N"/>
</dbReference>
<proteinExistence type="inferred from homology"/>
<dbReference type="Proteomes" id="UP000197781">
    <property type="component" value="Chromosome"/>
</dbReference>
<keyword evidence="4" id="KW-0732">Signal</keyword>
<keyword evidence="6" id="KW-0564">Palmitate</keyword>
<evidence type="ECO:0000259" key="8">
    <source>
        <dbReference type="Pfam" id="PF05504"/>
    </source>
</evidence>
<dbReference type="KEGG" id="bfm:BP422_09665"/>
<dbReference type="RefSeq" id="WP_088907586.1">
    <property type="nucleotide sequence ID" value="NZ_CP018145.1"/>
</dbReference>
<comment type="similarity">
    <text evidence="2">Belongs to the GerABKC lipoprotein family.</text>
</comment>
<dbReference type="InterPro" id="IPR046953">
    <property type="entry name" value="Spore_GerAC-like_C"/>
</dbReference>
<dbReference type="GO" id="GO:0016020">
    <property type="term" value="C:membrane"/>
    <property type="evidence" value="ECO:0007669"/>
    <property type="project" value="UniProtKB-SubCell"/>
</dbReference>
<feature type="domain" description="Spore germination protein N-terminal" evidence="9">
    <location>
        <begin position="29"/>
        <end position="218"/>
    </location>
</feature>
<accession>A0A220MFG9</accession>
<evidence type="ECO:0000256" key="5">
    <source>
        <dbReference type="ARBA" id="ARBA00023136"/>
    </source>
</evidence>
<dbReference type="PANTHER" id="PTHR35789">
    <property type="entry name" value="SPORE GERMINATION PROTEIN B3"/>
    <property type="match status" value="1"/>
</dbReference>
<evidence type="ECO:0000256" key="7">
    <source>
        <dbReference type="ARBA" id="ARBA00023288"/>
    </source>
</evidence>
<comment type="subcellular location">
    <subcellularLocation>
        <location evidence="1">Membrane</location>
        <topology evidence="1">Lipid-anchor</topology>
    </subcellularLocation>
</comment>
<name>A0A220MFG9_9BACL</name>
<dbReference type="PROSITE" id="PS51257">
    <property type="entry name" value="PROKAR_LIPOPROTEIN"/>
    <property type="match status" value="1"/>
</dbReference>
<feature type="domain" description="Spore germination GerAC-like C-terminal" evidence="8">
    <location>
        <begin position="231"/>
        <end position="399"/>
    </location>
</feature>